<dbReference type="EnsemblMetazoa" id="GPAI041101-RA">
    <property type="protein sequence ID" value="GPAI041101-PA"/>
    <property type="gene ID" value="GPAI041101"/>
</dbReference>
<evidence type="ECO:0000313" key="1">
    <source>
        <dbReference type="EnsemblMetazoa" id="GPAI041101-PA"/>
    </source>
</evidence>
<organism evidence="1 2">
    <name type="scientific">Glossina pallidipes</name>
    <name type="common">Tsetse fly</name>
    <dbReference type="NCBI Taxonomy" id="7398"/>
    <lineage>
        <taxon>Eukaryota</taxon>
        <taxon>Metazoa</taxon>
        <taxon>Ecdysozoa</taxon>
        <taxon>Arthropoda</taxon>
        <taxon>Hexapoda</taxon>
        <taxon>Insecta</taxon>
        <taxon>Pterygota</taxon>
        <taxon>Neoptera</taxon>
        <taxon>Endopterygota</taxon>
        <taxon>Diptera</taxon>
        <taxon>Brachycera</taxon>
        <taxon>Muscomorpha</taxon>
        <taxon>Hippoboscoidea</taxon>
        <taxon>Glossinidae</taxon>
        <taxon>Glossina</taxon>
    </lineage>
</organism>
<reference evidence="1" key="2">
    <citation type="submission" date="2020-05" db="UniProtKB">
        <authorList>
            <consortium name="EnsemblMetazoa"/>
        </authorList>
    </citation>
    <scope>IDENTIFICATION</scope>
    <source>
        <strain evidence="1">IAEA</strain>
    </source>
</reference>
<evidence type="ECO:0000313" key="2">
    <source>
        <dbReference type="Proteomes" id="UP000092445"/>
    </source>
</evidence>
<name>A0A1B0ACH2_GLOPL</name>
<protein>
    <submittedName>
        <fullName evidence="1">Uncharacterized protein</fullName>
    </submittedName>
</protein>
<dbReference type="AlphaFoldDB" id="A0A1B0ACH2"/>
<sequence>MGMHKQTNSAVVLNIIPKTTSSGDVCRSSSKAVLWFNLISVTFLFRNPINSMISLVIAVMSAAPLDSR</sequence>
<dbReference type="Proteomes" id="UP000092445">
    <property type="component" value="Unassembled WGS sequence"/>
</dbReference>
<proteinExistence type="predicted"/>
<accession>A0A1B0ACH2</accession>
<dbReference type="VEuPathDB" id="VectorBase:GPAI041101"/>
<reference evidence="2" key="1">
    <citation type="submission" date="2014-03" db="EMBL/GenBank/DDBJ databases">
        <authorList>
            <person name="Aksoy S."/>
            <person name="Warren W."/>
            <person name="Wilson R.K."/>
        </authorList>
    </citation>
    <scope>NUCLEOTIDE SEQUENCE [LARGE SCALE GENOMIC DNA]</scope>
    <source>
        <strain evidence="2">IAEA</strain>
    </source>
</reference>
<keyword evidence="2" id="KW-1185">Reference proteome</keyword>